<keyword evidence="5" id="KW-1185">Reference proteome</keyword>
<feature type="region of interest" description="Disordered" evidence="2">
    <location>
        <begin position="752"/>
        <end position="783"/>
    </location>
</feature>
<keyword evidence="1" id="KW-0539">Nucleus</keyword>
<proteinExistence type="predicted"/>
<accession>A0ABR0TJ12</accession>
<feature type="domain" description="Zn(2)-C6 fungal-type" evidence="3">
    <location>
        <begin position="19"/>
        <end position="55"/>
    </location>
</feature>
<dbReference type="PANTHER" id="PTHR31644:SF2">
    <property type="entry name" value="TRANSCRIPTIONAL ACTIVATOR ARO80-RELATED"/>
    <property type="match status" value="1"/>
</dbReference>
<feature type="region of interest" description="Disordered" evidence="2">
    <location>
        <begin position="823"/>
        <end position="859"/>
    </location>
</feature>
<dbReference type="SUPFAM" id="SSF57701">
    <property type="entry name" value="Zn2/Cys6 DNA-binding domain"/>
    <property type="match status" value="1"/>
</dbReference>
<gene>
    <name evidence="4" type="ORF">QM012_008300</name>
</gene>
<dbReference type="InterPro" id="IPR001138">
    <property type="entry name" value="Zn2Cys6_DnaBD"/>
</dbReference>
<name>A0ABR0TJ12_AURPU</name>
<dbReference type="EMBL" id="JASGXD010000007">
    <property type="protein sequence ID" value="KAK6004438.1"/>
    <property type="molecule type" value="Genomic_DNA"/>
</dbReference>
<sequence length="936" mass="103486">MDSMDANGADNKHSRTYQACIPCRRRKVRCDLGPVDNPHDPPCVRCRREAKECFFSATRRKKRAADSGTTGDEVDPNDYEIRGGRKRLKEGIAESVDSDARSAHSPVPVTAPFIPRPLTPGGSMGRQQPLRRPHSTSQTPYQGDEADDHVNSHTAALLQTAELHNGHDALNVLIEAATANHRTGSASDAHKYATSLPSPAQVTLPKASKPPPPDASIDPAIMQQPPSTARPSSSADYASAYAAWSRFRFVRNGWFTIKEGMDYIEYFYTYMSPLTPIALPDYRGPDKHGALLENEPMLAVTMLMIASRYMTLSGPGAQSRSHSIHSRLWPFVQRIIDRIVWGRELSGTTLHPDETQPGCDVNPLSRKGLLTLGTVESLLLLTEWHPRMMHFPADEDDTELMAPVDPMASINESTSNTDKGQGGHALTSWLEPVFRSDRMCWILLNMAMTVASQIGVFDVDCSRHLQGVSPEQQEIYQRRRLHVKSVILGYITQTSGRMGVTAMLPQGYAEPSLSELYNPKRSSFKDTKDIVLHFWLRLATLVKINNEELYANRQQTRDIIKTGKYRELLQQIKPSLVQWRREFDAYRNIPILLRHVLIIEYEHTRVILHQLALQAVVERCANNNTGAAGKIIPPNVLDQWFGSDRQHVDEVMQACRNVLRVVVDGLAPGGYLKHAPVRTFFRIVSVTLVLVKTFAFGAFENEMALSLNLMDRTVEVMRNHVVDDVHLSNRFSNFLEVITNRLRPMIVRMTRTNGSSSHNMASRVSSRPPSPSLQNRSTEHMPAYPADPYTDTNTHNQHRTTDTNALYGIPTQTYDLGDNNNTFSIMPPPTNLPLSPSLGPSSLNQQHASSSSDHPQDYSFGTYGDGGFADEGAYDWLALPLDPILQAGGQDVTANCFGPGIGEFDLLEVLLGGGSGGQGGGGDGVGGAGLGGQHGH</sequence>
<feature type="region of interest" description="Disordered" evidence="2">
    <location>
        <begin position="917"/>
        <end position="936"/>
    </location>
</feature>
<dbReference type="Pfam" id="PF00172">
    <property type="entry name" value="Zn_clus"/>
    <property type="match status" value="1"/>
</dbReference>
<feature type="compositionally biased region" description="Low complexity" evidence="2">
    <location>
        <begin position="832"/>
        <end position="852"/>
    </location>
</feature>
<dbReference type="PROSITE" id="PS50048">
    <property type="entry name" value="ZN2_CY6_FUNGAL_2"/>
    <property type="match status" value="1"/>
</dbReference>
<reference evidence="4 5" key="1">
    <citation type="submission" date="2023-11" db="EMBL/GenBank/DDBJ databases">
        <title>Draft genome sequence and annotation of the polyextremotolerant black yeast-like fungus Aureobasidium pullulans NRRL 62042.</title>
        <authorList>
            <person name="Dielentheis-Frenken M.R.E."/>
            <person name="Wibberg D."/>
            <person name="Blank L.M."/>
            <person name="Tiso T."/>
        </authorList>
    </citation>
    <scope>NUCLEOTIDE SEQUENCE [LARGE SCALE GENOMIC DNA]</scope>
    <source>
        <strain evidence="4 5">NRRL 62042</strain>
    </source>
</reference>
<evidence type="ECO:0000256" key="2">
    <source>
        <dbReference type="SAM" id="MobiDB-lite"/>
    </source>
</evidence>
<comment type="caution">
    <text evidence="4">The sequence shown here is derived from an EMBL/GenBank/DDBJ whole genome shotgun (WGS) entry which is preliminary data.</text>
</comment>
<dbReference type="Gene3D" id="4.10.240.10">
    <property type="entry name" value="Zn(2)-C6 fungal-type DNA-binding domain"/>
    <property type="match status" value="1"/>
</dbReference>
<dbReference type="CDD" id="cd12148">
    <property type="entry name" value="fungal_TF_MHR"/>
    <property type="match status" value="1"/>
</dbReference>
<organism evidence="4 5">
    <name type="scientific">Aureobasidium pullulans</name>
    <name type="common">Black yeast</name>
    <name type="synonym">Pullularia pullulans</name>
    <dbReference type="NCBI Taxonomy" id="5580"/>
    <lineage>
        <taxon>Eukaryota</taxon>
        <taxon>Fungi</taxon>
        <taxon>Dikarya</taxon>
        <taxon>Ascomycota</taxon>
        <taxon>Pezizomycotina</taxon>
        <taxon>Dothideomycetes</taxon>
        <taxon>Dothideomycetidae</taxon>
        <taxon>Dothideales</taxon>
        <taxon>Saccotheciaceae</taxon>
        <taxon>Aureobasidium</taxon>
    </lineage>
</organism>
<evidence type="ECO:0000259" key="3">
    <source>
        <dbReference type="PROSITE" id="PS50048"/>
    </source>
</evidence>
<evidence type="ECO:0000313" key="4">
    <source>
        <dbReference type="EMBL" id="KAK6004438.1"/>
    </source>
</evidence>
<protein>
    <recommendedName>
        <fullName evidence="3">Zn(2)-C6 fungal-type domain-containing protein</fullName>
    </recommendedName>
</protein>
<dbReference type="PANTHER" id="PTHR31644">
    <property type="entry name" value="TRANSCRIPTIONAL ACTIVATOR ARO80-RELATED"/>
    <property type="match status" value="1"/>
</dbReference>
<dbReference type="InterPro" id="IPR052780">
    <property type="entry name" value="AAA_Catabolism_Regulators"/>
</dbReference>
<dbReference type="PROSITE" id="PS00463">
    <property type="entry name" value="ZN2_CY6_FUNGAL_1"/>
    <property type="match status" value="1"/>
</dbReference>
<feature type="region of interest" description="Disordered" evidence="2">
    <location>
        <begin position="199"/>
        <end position="233"/>
    </location>
</feature>
<dbReference type="Proteomes" id="UP001341245">
    <property type="component" value="Unassembled WGS sequence"/>
</dbReference>
<dbReference type="InterPro" id="IPR036864">
    <property type="entry name" value="Zn2-C6_fun-type_DNA-bd_sf"/>
</dbReference>
<evidence type="ECO:0000256" key="1">
    <source>
        <dbReference type="ARBA" id="ARBA00023242"/>
    </source>
</evidence>
<dbReference type="SMART" id="SM00066">
    <property type="entry name" value="GAL4"/>
    <property type="match status" value="1"/>
</dbReference>
<feature type="region of interest" description="Disordered" evidence="2">
    <location>
        <begin position="58"/>
        <end position="80"/>
    </location>
</feature>
<feature type="region of interest" description="Disordered" evidence="2">
    <location>
        <begin position="94"/>
        <end position="149"/>
    </location>
</feature>
<evidence type="ECO:0000313" key="5">
    <source>
        <dbReference type="Proteomes" id="UP001341245"/>
    </source>
</evidence>
<dbReference type="CDD" id="cd00067">
    <property type="entry name" value="GAL4"/>
    <property type="match status" value="1"/>
</dbReference>